<evidence type="ECO:0000313" key="5">
    <source>
        <dbReference type="EMBL" id="CDR44062.1"/>
    </source>
</evidence>
<dbReference type="GO" id="GO:0042273">
    <property type="term" value="P:ribosomal large subunit biogenesis"/>
    <property type="evidence" value="ECO:0007669"/>
    <property type="project" value="InterPro"/>
</dbReference>
<dbReference type="PANTHER" id="PTHR16038">
    <property type="entry name" value="NOP SEVEN ASSOCIATED PROTEIN 1"/>
    <property type="match status" value="1"/>
</dbReference>
<evidence type="ECO:0000256" key="1">
    <source>
        <dbReference type="ARBA" id="ARBA00002889"/>
    </source>
</evidence>
<dbReference type="OrthoDB" id="18388at2759"/>
<evidence type="ECO:0000256" key="4">
    <source>
        <dbReference type="ARBA" id="ARBA00014234"/>
    </source>
</evidence>
<dbReference type="InterPro" id="IPR037379">
    <property type="entry name" value="WDR74/Nsa1"/>
</dbReference>
<comment type="similarity">
    <text evidence="2">Belongs to the NSA1 family.</text>
</comment>
<dbReference type="AlphaFoldDB" id="A0A061B3M9"/>
<proteinExistence type="inferred from homology"/>
<evidence type="ECO:0000256" key="3">
    <source>
        <dbReference type="ARBA" id="ARBA00011187"/>
    </source>
</evidence>
<dbReference type="Gene3D" id="2.130.10.10">
    <property type="entry name" value="YVTN repeat-like/Quinoprotein amine dehydrogenase"/>
    <property type="match status" value="1"/>
</dbReference>
<evidence type="ECO:0000256" key="2">
    <source>
        <dbReference type="ARBA" id="ARBA00007861"/>
    </source>
</evidence>
<dbReference type="GO" id="GO:0030687">
    <property type="term" value="C:preribosome, large subunit precursor"/>
    <property type="evidence" value="ECO:0007669"/>
    <property type="project" value="TreeGrafter"/>
</dbReference>
<reference evidence="5" key="1">
    <citation type="journal article" date="2014" name="Genome Announc.">
        <title>Genome sequence of the yeast Cyberlindnera fabianii (Hansenula fabianii).</title>
        <authorList>
            <person name="Freel K.C."/>
            <person name="Sarilar V."/>
            <person name="Neuveglise C."/>
            <person name="Devillers H."/>
            <person name="Friedrich A."/>
            <person name="Schacherer J."/>
        </authorList>
    </citation>
    <scope>NUCLEOTIDE SEQUENCE</scope>
    <source>
        <strain evidence="5">YJS4271</strain>
    </source>
</reference>
<sequence length="378" mass="42596">MMSLTYVRSGVIETNTYTIVWEVTEDLRLKKCHSFGEKGRQWYIQKLCSFTWRGNSYILAGRKGLTLDVYNSTDYKCIKSKHLMTTQVDCDYFVSMEVLPNGEFRACSGLGYCYFLSLETLLLSGYNDFSMSFGLHGSVSFFKFIPSRSEAQASESKKRVVVGGKDRELAVIEIDTHTNVWKSKSLRKVDKALDTVINREPVWIQDVAIMPTDPSATGGQGECSILAVTRFGKLQVYDTGISRFPIDVIQISENPIRHLHALGKHILIADVFNGVTILDQDTHAVVNRLKMPLGPLSTIVTFPLGSDKSRTDKFMVFTGCSLDKRLRLYLFEDGVSTCLDCTEPMGSTISEMVLLETEPLPRVLEEWFRGDSAKRSHI</sequence>
<dbReference type="SUPFAM" id="SSF50978">
    <property type="entry name" value="WD40 repeat-like"/>
    <property type="match status" value="1"/>
</dbReference>
<comment type="function">
    <text evidence="1">Involved in the biogenesis of the 60S ribosomal subunit.</text>
</comment>
<dbReference type="GO" id="GO:0005730">
    <property type="term" value="C:nucleolus"/>
    <property type="evidence" value="ECO:0007669"/>
    <property type="project" value="InterPro"/>
</dbReference>
<organism evidence="5">
    <name type="scientific">Cyberlindnera fabianii</name>
    <name type="common">Yeast</name>
    <name type="synonym">Hansenula fabianii</name>
    <dbReference type="NCBI Taxonomy" id="36022"/>
    <lineage>
        <taxon>Eukaryota</taxon>
        <taxon>Fungi</taxon>
        <taxon>Dikarya</taxon>
        <taxon>Ascomycota</taxon>
        <taxon>Saccharomycotina</taxon>
        <taxon>Saccharomycetes</taxon>
        <taxon>Phaffomycetales</taxon>
        <taxon>Phaffomycetaceae</taxon>
        <taxon>Cyberlindnera</taxon>
    </lineage>
</organism>
<dbReference type="PhylomeDB" id="A0A061B3M9"/>
<accession>A0A061B3M9</accession>
<protein>
    <recommendedName>
        <fullName evidence="4">Ribosome biogenesis protein NSA1</fullName>
    </recommendedName>
</protein>
<gene>
    <name evidence="5" type="ORF">CYFA0S_13e02619g</name>
</gene>
<dbReference type="EMBL" id="LK052898">
    <property type="protein sequence ID" value="CDR44062.1"/>
    <property type="molecule type" value="Genomic_DNA"/>
</dbReference>
<name>A0A061B3M9_CYBFA</name>
<dbReference type="PANTHER" id="PTHR16038:SF4">
    <property type="entry name" value="WD REPEAT-CONTAINING PROTEIN 74"/>
    <property type="match status" value="1"/>
</dbReference>
<dbReference type="InterPro" id="IPR036322">
    <property type="entry name" value="WD40_repeat_dom_sf"/>
</dbReference>
<dbReference type="InterPro" id="IPR015943">
    <property type="entry name" value="WD40/YVTN_repeat-like_dom_sf"/>
</dbReference>
<comment type="subunit">
    <text evidence="3">Component of the pre-66S ribosomal particle.</text>
</comment>